<reference evidence="12 13" key="1">
    <citation type="submission" date="2016-07" db="EMBL/GenBank/DDBJ databases">
        <title>Genome and transcriptome analysis of iron-reducing fermentative bacteria Anoxybacter fermentans.</title>
        <authorList>
            <person name="Zeng X."/>
            <person name="Shao Z."/>
        </authorList>
    </citation>
    <scope>NUCLEOTIDE SEQUENCE [LARGE SCALE GENOMIC DNA]</scope>
    <source>
        <strain evidence="12 13">DY22613</strain>
    </source>
</reference>
<comment type="catalytic activity">
    <reaction evidence="9 10">
        <text>XTP + H2O = XMP + diphosphate + H(+)</text>
        <dbReference type="Rhea" id="RHEA:28610"/>
        <dbReference type="ChEBI" id="CHEBI:15377"/>
        <dbReference type="ChEBI" id="CHEBI:15378"/>
        <dbReference type="ChEBI" id="CHEBI:33019"/>
        <dbReference type="ChEBI" id="CHEBI:57464"/>
        <dbReference type="ChEBI" id="CHEBI:61314"/>
        <dbReference type="EC" id="3.6.1.66"/>
    </reaction>
</comment>
<dbReference type="GO" id="GO:0009146">
    <property type="term" value="P:purine nucleoside triphosphate catabolic process"/>
    <property type="evidence" value="ECO:0007669"/>
    <property type="project" value="UniProtKB-UniRule"/>
</dbReference>
<dbReference type="GO" id="GO:0009117">
    <property type="term" value="P:nucleotide metabolic process"/>
    <property type="evidence" value="ECO:0007669"/>
    <property type="project" value="UniProtKB-KW"/>
</dbReference>
<dbReference type="PANTHER" id="PTHR11067:SF9">
    <property type="entry name" value="INOSINE TRIPHOSPHATE PYROPHOSPHATASE"/>
    <property type="match status" value="1"/>
</dbReference>
<proteinExistence type="inferred from homology"/>
<evidence type="ECO:0000256" key="11">
    <source>
        <dbReference type="RuleBase" id="RU003781"/>
    </source>
</evidence>
<dbReference type="AlphaFoldDB" id="A0A3Q9HQZ5"/>
<comment type="subunit">
    <text evidence="2 10">Homodimer.</text>
</comment>
<dbReference type="GO" id="GO:0036222">
    <property type="term" value="F:XTP diphosphatase activity"/>
    <property type="evidence" value="ECO:0007669"/>
    <property type="project" value="UniProtKB-UniRule"/>
</dbReference>
<comment type="cofactor">
    <cofactor evidence="10">
        <name>Mg(2+)</name>
        <dbReference type="ChEBI" id="CHEBI:18420"/>
    </cofactor>
    <text evidence="10">Binds 1 Mg(2+) ion per subunit.</text>
</comment>
<feature type="binding site" evidence="10">
    <location>
        <begin position="8"/>
        <end position="13"/>
    </location>
    <ligand>
        <name>substrate</name>
    </ligand>
</feature>
<keyword evidence="6 10" id="KW-0460">Magnesium</keyword>
<dbReference type="InterPro" id="IPR020922">
    <property type="entry name" value="dITP/XTP_pyrophosphatase"/>
</dbReference>
<evidence type="ECO:0000256" key="6">
    <source>
        <dbReference type="ARBA" id="ARBA00022842"/>
    </source>
</evidence>
<name>A0A3Q9HQZ5_9FIRM</name>
<gene>
    <name evidence="12" type="ORF">BBF96_08315</name>
</gene>
<dbReference type="PANTHER" id="PTHR11067">
    <property type="entry name" value="INOSINE TRIPHOSPHATE PYROPHOSPHATASE/HAM1 PROTEIN"/>
    <property type="match status" value="1"/>
</dbReference>
<comment type="similarity">
    <text evidence="1 10 11">Belongs to the HAM1 NTPase family.</text>
</comment>
<dbReference type="GO" id="GO:0036220">
    <property type="term" value="F:ITP diphosphatase activity"/>
    <property type="evidence" value="ECO:0007669"/>
    <property type="project" value="UniProtKB-UniRule"/>
</dbReference>
<feature type="binding site" evidence="10">
    <location>
        <begin position="182"/>
        <end position="183"/>
    </location>
    <ligand>
        <name>substrate</name>
    </ligand>
</feature>
<dbReference type="EMBL" id="CP016379">
    <property type="protein sequence ID" value="AZR73384.1"/>
    <property type="molecule type" value="Genomic_DNA"/>
</dbReference>
<feature type="binding site" evidence="10">
    <location>
        <position position="177"/>
    </location>
    <ligand>
        <name>substrate</name>
    </ligand>
</feature>
<evidence type="ECO:0000313" key="12">
    <source>
        <dbReference type="EMBL" id="AZR73384.1"/>
    </source>
</evidence>
<sequence>MEKIVIASRNPYKVQELKALLKDESIQVLSLNHFPEIPEVVEDGKTFKENALKKAREICKATQLPTLADDSGLEVDLLDGAPGVYSARFAGPDATDADNNRKLLELLKDHPDLNERTARFKSVIALVLPDGRERVVEGSCEGLLLTEPRGQGGFGYDPLFYLPEYNATFAELPMEVKNRISHRGKAFCSIIEEIRKLK</sequence>
<dbReference type="OrthoDB" id="9807456at2"/>
<accession>A0A3Q9HQZ5</accession>
<evidence type="ECO:0000256" key="10">
    <source>
        <dbReference type="HAMAP-Rule" id="MF_01405"/>
    </source>
</evidence>
<evidence type="ECO:0000256" key="5">
    <source>
        <dbReference type="ARBA" id="ARBA00022801"/>
    </source>
</evidence>
<dbReference type="GO" id="GO:0017111">
    <property type="term" value="F:ribonucleoside triphosphate phosphatase activity"/>
    <property type="evidence" value="ECO:0007669"/>
    <property type="project" value="InterPro"/>
</dbReference>
<dbReference type="GO" id="GO:0000166">
    <property type="term" value="F:nucleotide binding"/>
    <property type="evidence" value="ECO:0007669"/>
    <property type="project" value="UniProtKB-KW"/>
</dbReference>
<keyword evidence="5 10" id="KW-0378">Hydrolase</keyword>
<dbReference type="HAMAP" id="MF_01405">
    <property type="entry name" value="Non_canon_purine_NTPase"/>
    <property type="match status" value="1"/>
</dbReference>
<dbReference type="Pfam" id="PF01725">
    <property type="entry name" value="Ham1p_like"/>
    <property type="match status" value="1"/>
</dbReference>
<protein>
    <recommendedName>
        <fullName evidence="10">dITP/XTP pyrophosphatase</fullName>
        <ecNumber evidence="10">3.6.1.66</ecNumber>
    </recommendedName>
    <alternativeName>
        <fullName evidence="10">Non-canonical purine NTP pyrophosphatase</fullName>
    </alternativeName>
    <alternativeName>
        <fullName evidence="10">Non-standard purine NTP pyrophosphatase</fullName>
    </alternativeName>
    <alternativeName>
        <fullName evidence="10">Nucleoside-triphosphate diphosphatase</fullName>
    </alternativeName>
    <alternativeName>
        <fullName evidence="10">Nucleoside-triphosphate pyrophosphatase</fullName>
        <shortName evidence="10">NTPase</shortName>
    </alternativeName>
</protein>
<dbReference type="InterPro" id="IPR002637">
    <property type="entry name" value="RdgB/HAM1"/>
</dbReference>
<organism evidence="12 13">
    <name type="scientific">Anoxybacter fermentans</name>
    <dbReference type="NCBI Taxonomy" id="1323375"/>
    <lineage>
        <taxon>Bacteria</taxon>
        <taxon>Bacillati</taxon>
        <taxon>Bacillota</taxon>
        <taxon>Clostridia</taxon>
        <taxon>Halanaerobiales</taxon>
        <taxon>Anoxybacter</taxon>
    </lineage>
</organism>
<evidence type="ECO:0000256" key="9">
    <source>
        <dbReference type="ARBA" id="ARBA00052017"/>
    </source>
</evidence>
<dbReference type="NCBIfam" id="NF011397">
    <property type="entry name" value="PRK14822.1"/>
    <property type="match status" value="1"/>
</dbReference>
<dbReference type="SUPFAM" id="SSF52972">
    <property type="entry name" value="ITPase-like"/>
    <property type="match status" value="1"/>
</dbReference>
<dbReference type="EC" id="3.6.1.66" evidence="10"/>
<dbReference type="GO" id="GO:0035870">
    <property type="term" value="F:dITP diphosphatase activity"/>
    <property type="evidence" value="ECO:0007669"/>
    <property type="project" value="UniProtKB-UniRule"/>
</dbReference>
<evidence type="ECO:0000256" key="4">
    <source>
        <dbReference type="ARBA" id="ARBA00022741"/>
    </source>
</evidence>
<feature type="binding site" evidence="10">
    <location>
        <position position="71"/>
    </location>
    <ligand>
        <name>substrate</name>
    </ligand>
</feature>
<dbReference type="RefSeq" id="WP_127016721.1">
    <property type="nucleotide sequence ID" value="NZ_CP016379.1"/>
</dbReference>
<dbReference type="CDD" id="cd00515">
    <property type="entry name" value="HAM1"/>
    <property type="match status" value="1"/>
</dbReference>
<comment type="catalytic activity">
    <reaction evidence="10">
        <text>ITP + H2O = IMP + diphosphate + H(+)</text>
        <dbReference type="Rhea" id="RHEA:29399"/>
        <dbReference type="ChEBI" id="CHEBI:15377"/>
        <dbReference type="ChEBI" id="CHEBI:15378"/>
        <dbReference type="ChEBI" id="CHEBI:33019"/>
        <dbReference type="ChEBI" id="CHEBI:58053"/>
        <dbReference type="ChEBI" id="CHEBI:61402"/>
        <dbReference type="EC" id="3.6.1.66"/>
    </reaction>
</comment>
<keyword evidence="4 10" id="KW-0547">Nucleotide-binding</keyword>
<evidence type="ECO:0000256" key="2">
    <source>
        <dbReference type="ARBA" id="ARBA00011738"/>
    </source>
</evidence>
<keyword evidence="13" id="KW-1185">Reference proteome</keyword>
<feature type="binding site" evidence="10">
    <location>
        <begin position="154"/>
        <end position="157"/>
    </location>
    <ligand>
        <name>substrate</name>
    </ligand>
</feature>
<feature type="binding site" evidence="10">
    <location>
        <position position="70"/>
    </location>
    <ligand>
        <name>Mg(2+)</name>
        <dbReference type="ChEBI" id="CHEBI:18420"/>
    </ligand>
</feature>
<keyword evidence="7 10" id="KW-0546">Nucleotide metabolism</keyword>
<evidence type="ECO:0000256" key="7">
    <source>
        <dbReference type="ARBA" id="ARBA00023080"/>
    </source>
</evidence>
<comment type="catalytic activity">
    <reaction evidence="8 10">
        <text>dITP + H2O = dIMP + diphosphate + H(+)</text>
        <dbReference type="Rhea" id="RHEA:28342"/>
        <dbReference type="ChEBI" id="CHEBI:15377"/>
        <dbReference type="ChEBI" id="CHEBI:15378"/>
        <dbReference type="ChEBI" id="CHEBI:33019"/>
        <dbReference type="ChEBI" id="CHEBI:61194"/>
        <dbReference type="ChEBI" id="CHEBI:61382"/>
        <dbReference type="EC" id="3.6.1.66"/>
    </reaction>
</comment>
<comment type="caution">
    <text evidence="10">Lacks conserved residue(s) required for the propagation of feature annotation.</text>
</comment>
<comment type="function">
    <text evidence="10">Pyrophosphatase that catalyzes the hydrolysis of nucleoside triphosphates to their monophosphate derivatives, with a high preference for the non-canonical purine nucleotides XTP (xanthosine triphosphate), dITP (deoxyinosine triphosphate) and ITP. Seems to function as a house-cleaning enzyme that removes non-canonical purine nucleotides from the nucleotide pool, thus preventing their incorporation into DNA/RNA and avoiding chromosomal lesions.</text>
</comment>
<dbReference type="Gene3D" id="3.90.950.10">
    <property type="match status" value="1"/>
</dbReference>
<dbReference type="FunFam" id="3.90.950.10:FF:000001">
    <property type="entry name" value="dITP/XTP pyrophosphatase"/>
    <property type="match status" value="1"/>
</dbReference>
<evidence type="ECO:0000256" key="3">
    <source>
        <dbReference type="ARBA" id="ARBA00022723"/>
    </source>
</evidence>
<dbReference type="NCBIfam" id="TIGR00042">
    <property type="entry name" value="RdgB/HAM1 family non-canonical purine NTP pyrophosphatase"/>
    <property type="match status" value="1"/>
</dbReference>
<dbReference type="GO" id="GO:0005829">
    <property type="term" value="C:cytosol"/>
    <property type="evidence" value="ECO:0007669"/>
    <property type="project" value="TreeGrafter"/>
</dbReference>
<dbReference type="KEGG" id="aft:BBF96_08315"/>
<evidence type="ECO:0000313" key="13">
    <source>
        <dbReference type="Proteomes" id="UP000267250"/>
    </source>
</evidence>
<dbReference type="Proteomes" id="UP000267250">
    <property type="component" value="Chromosome"/>
</dbReference>
<feature type="active site" description="Proton acceptor" evidence="10">
    <location>
        <position position="70"/>
    </location>
</feature>
<evidence type="ECO:0000256" key="8">
    <source>
        <dbReference type="ARBA" id="ARBA00051875"/>
    </source>
</evidence>
<keyword evidence="3 10" id="KW-0479">Metal-binding</keyword>
<dbReference type="InterPro" id="IPR029001">
    <property type="entry name" value="ITPase-like_fam"/>
</dbReference>
<dbReference type="GO" id="GO:0046872">
    <property type="term" value="F:metal ion binding"/>
    <property type="evidence" value="ECO:0007669"/>
    <property type="project" value="UniProtKB-KW"/>
</dbReference>
<evidence type="ECO:0000256" key="1">
    <source>
        <dbReference type="ARBA" id="ARBA00008023"/>
    </source>
</evidence>